<evidence type="ECO:0000256" key="2">
    <source>
        <dbReference type="ARBA" id="ARBA00022801"/>
    </source>
</evidence>
<dbReference type="STRING" id="314265.R2601_24390"/>
<dbReference type="PROSITE" id="PS00893">
    <property type="entry name" value="NUDIX_BOX"/>
    <property type="match status" value="1"/>
</dbReference>
<dbReference type="GO" id="GO:0016787">
    <property type="term" value="F:hydrolase activity"/>
    <property type="evidence" value="ECO:0007669"/>
    <property type="project" value="UniProtKB-KW"/>
</dbReference>
<evidence type="ECO:0000259" key="3">
    <source>
        <dbReference type="Pfam" id="PF00293"/>
    </source>
</evidence>
<dbReference type="HOGENOM" id="CLU_1546167_0_0_5"/>
<dbReference type="SUPFAM" id="SSF55811">
    <property type="entry name" value="Nudix"/>
    <property type="match status" value="1"/>
</dbReference>
<name>Q0FKA1_SALBH</name>
<dbReference type="InterPro" id="IPR000086">
    <property type="entry name" value="NUDIX_hydrolase_dom"/>
</dbReference>
<dbReference type="eggNOG" id="COG1051">
    <property type="taxonomic scope" value="Bacteria"/>
</dbReference>
<keyword evidence="5" id="KW-1185">Reference proteome</keyword>
<dbReference type="EMBL" id="AATQ01000041">
    <property type="protein sequence ID" value="EAU44664.1"/>
    <property type="molecule type" value="Genomic_DNA"/>
</dbReference>
<evidence type="ECO:0000313" key="4">
    <source>
        <dbReference type="EMBL" id="EAU44664.1"/>
    </source>
</evidence>
<reference evidence="4 5" key="1">
    <citation type="journal article" date="2010" name="J. Bacteriol.">
        <title>Genome sequences of Pelagibaca bermudensis HTCC2601T and Maritimibacter alkaliphilus HTCC2654T, the type strains of two marine Roseobacter genera.</title>
        <authorList>
            <person name="Thrash J.C."/>
            <person name="Cho J.C."/>
            <person name="Ferriera S."/>
            <person name="Johnson J."/>
            <person name="Vergin K.L."/>
            <person name="Giovannoni S.J."/>
        </authorList>
    </citation>
    <scope>NUCLEOTIDE SEQUENCE [LARGE SCALE GENOMIC DNA]</scope>
    <source>
        <strain evidence="5">DSM 26914 / JCM 13377 / KCTC 12554 / HTCC2601</strain>
    </source>
</reference>
<feature type="domain" description="Nudix hydrolase" evidence="3">
    <location>
        <begin position="52"/>
        <end position="90"/>
    </location>
</feature>
<dbReference type="Gene3D" id="3.90.79.10">
    <property type="entry name" value="Nucleoside Triphosphate Pyrophosphohydrolase"/>
    <property type="match status" value="1"/>
</dbReference>
<protein>
    <submittedName>
        <fullName evidence="4">Putative MutT/nudix family protein</fullName>
    </submittedName>
</protein>
<comment type="cofactor">
    <cofactor evidence="1">
        <name>Mg(2+)</name>
        <dbReference type="ChEBI" id="CHEBI:18420"/>
    </cofactor>
</comment>
<evidence type="ECO:0000313" key="5">
    <source>
        <dbReference type="Proteomes" id="UP000006230"/>
    </source>
</evidence>
<dbReference type="Proteomes" id="UP000006230">
    <property type="component" value="Unassembled WGS sequence"/>
</dbReference>
<dbReference type="AlphaFoldDB" id="Q0FKA1"/>
<evidence type="ECO:0000256" key="1">
    <source>
        <dbReference type="ARBA" id="ARBA00001946"/>
    </source>
</evidence>
<dbReference type="Pfam" id="PF00293">
    <property type="entry name" value="NUDIX"/>
    <property type="match status" value="1"/>
</dbReference>
<comment type="caution">
    <text evidence="4">The sequence shown here is derived from an EMBL/GenBank/DDBJ whole genome shotgun (WGS) entry which is preliminary data.</text>
</comment>
<proteinExistence type="predicted"/>
<dbReference type="InterPro" id="IPR015797">
    <property type="entry name" value="NUDIX_hydrolase-like_dom_sf"/>
</dbReference>
<organism evidence="4 5">
    <name type="scientific">Salipiger bermudensis (strain DSM 26914 / JCM 13377 / KCTC 12554 / HTCC2601)</name>
    <name type="common">Pelagibaca bermudensis</name>
    <dbReference type="NCBI Taxonomy" id="314265"/>
    <lineage>
        <taxon>Bacteria</taxon>
        <taxon>Pseudomonadati</taxon>
        <taxon>Pseudomonadota</taxon>
        <taxon>Alphaproteobacteria</taxon>
        <taxon>Rhodobacterales</taxon>
        <taxon>Roseobacteraceae</taxon>
        <taxon>Salipiger</taxon>
    </lineage>
</organism>
<accession>Q0FKA1</accession>
<gene>
    <name evidence="4" type="ORF">R2601_24390</name>
</gene>
<sequence length="173" mass="18925">MAVPCQDRQHSMTIWRPPQEIRLKAIGLHWRDGRLLAAEVLDDEGRVKGVRPLGGSVEFGETLETAVIREFDEELGIHVTPSGSPFFFENHYLHEGARGHEICGATSQLSAGRHRRWMTVTFFDGAGLRPSDQVSISLLNVAGRELSFAVAISFSGCCLSRSSSMSLSDVAAA</sequence>
<dbReference type="InterPro" id="IPR020084">
    <property type="entry name" value="NUDIX_hydrolase_CS"/>
</dbReference>
<keyword evidence="2" id="KW-0378">Hydrolase</keyword>